<name>A0A1I0XKW8_9BACT</name>
<dbReference type="Pfam" id="PF03190">
    <property type="entry name" value="Thioredox_DsbH"/>
    <property type="match status" value="1"/>
</dbReference>
<dbReference type="Gene3D" id="3.40.30.10">
    <property type="entry name" value="Glutaredoxin"/>
    <property type="match status" value="1"/>
</dbReference>
<dbReference type="EMBL" id="FOKK01000003">
    <property type="protein sequence ID" value="SFB01652.1"/>
    <property type="molecule type" value="Genomic_DNA"/>
</dbReference>
<proteinExistence type="predicted"/>
<gene>
    <name evidence="2" type="ORF">SAMN04489723_103251</name>
</gene>
<dbReference type="SUPFAM" id="SSF52833">
    <property type="entry name" value="Thioredoxin-like"/>
    <property type="match status" value="1"/>
</dbReference>
<feature type="domain" description="Spermatogenesis-associated protein 20-like TRX" evidence="1">
    <location>
        <begin position="61"/>
        <end position="215"/>
    </location>
</feature>
<dbReference type="PANTHER" id="PTHR42899:SF1">
    <property type="entry name" value="SPERMATOGENESIS-ASSOCIATED PROTEIN 20"/>
    <property type="match status" value="1"/>
</dbReference>
<dbReference type="Proteomes" id="UP000198790">
    <property type="component" value="Unassembled WGS sequence"/>
</dbReference>
<dbReference type="InterPro" id="IPR036249">
    <property type="entry name" value="Thioredoxin-like_sf"/>
</dbReference>
<evidence type="ECO:0000313" key="2">
    <source>
        <dbReference type="EMBL" id="SFB01652.1"/>
    </source>
</evidence>
<protein>
    <recommendedName>
        <fullName evidence="1">Spermatogenesis-associated protein 20-like TRX domain-containing protein</fullName>
    </recommendedName>
</protein>
<keyword evidence="3" id="KW-1185">Reference proteome</keyword>
<dbReference type="AlphaFoldDB" id="A0A1I0XKW8"/>
<dbReference type="PIRSF" id="PIRSF006402">
    <property type="entry name" value="UCP006402_thioredoxin"/>
    <property type="match status" value="1"/>
</dbReference>
<organism evidence="2 3">
    <name type="scientific">Algoriphagus aquimarinus</name>
    <dbReference type="NCBI Taxonomy" id="237018"/>
    <lineage>
        <taxon>Bacteria</taxon>
        <taxon>Pseudomonadati</taxon>
        <taxon>Bacteroidota</taxon>
        <taxon>Cytophagia</taxon>
        <taxon>Cytophagales</taxon>
        <taxon>Cyclobacteriaceae</taxon>
        <taxon>Algoriphagus</taxon>
    </lineage>
</organism>
<dbReference type="InterPro" id="IPR004879">
    <property type="entry name" value="Ssp411-like_TRX"/>
</dbReference>
<evidence type="ECO:0000259" key="1">
    <source>
        <dbReference type="Pfam" id="PF03190"/>
    </source>
</evidence>
<dbReference type="STRING" id="237018.SAMN04489723_103251"/>
<dbReference type="SUPFAM" id="SSF48208">
    <property type="entry name" value="Six-hairpin glycosidases"/>
    <property type="match status" value="1"/>
</dbReference>
<dbReference type="PANTHER" id="PTHR42899">
    <property type="entry name" value="SPERMATOGENESIS-ASSOCIATED PROTEIN 20"/>
    <property type="match status" value="1"/>
</dbReference>
<evidence type="ECO:0000313" key="3">
    <source>
        <dbReference type="Proteomes" id="UP000198790"/>
    </source>
</evidence>
<dbReference type="InterPro" id="IPR024705">
    <property type="entry name" value="Ssp411"/>
</dbReference>
<dbReference type="Gene3D" id="1.50.10.20">
    <property type="match status" value="1"/>
</dbReference>
<reference evidence="2 3" key="1">
    <citation type="submission" date="2016-10" db="EMBL/GenBank/DDBJ databases">
        <authorList>
            <person name="de Groot N.N."/>
        </authorList>
    </citation>
    <scope>NUCLEOTIDE SEQUENCE [LARGE SCALE GENOMIC DNA]</scope>
    <source>
        <strain evidence="2 3">DSM 23399</strain>
    </source>
</reference>
<sequence>MRNTIDEEKLSVNIILQPQHFLTQTIAFHLQTLQPFDFAQGDNFQLLTFNFSKLEMPKHSNKLSESQSPYLLQHAHNPVNWMPWGAEALDKATSENKPILVSIGYSACHWCHVMERESFEDEATAEIMNAHFVCIKIDREERPDIDNIYMDAVQAMGLQGGWPLNVFLMPNQKPFYGGTYFPNQQWKGLLSNIATAFENNEDQLAESAEGFGNSLNRKETDKYGISAGNQELDPDELAEIATKTIAQFDSEWGGMNRVPKFPMPAIWHFILDYAVLSKNNGMLDKVFFTLKKIGMGGIYDQLRGGFARYSVDGEWFAPHFEKMLYDNGQLLELYAKAYQVSKDDFFKEKVIETVAWLEAEMLNGEGGFHAAQDADSEGVEGKFYVWTYEELQHIIPEELPWLSKLYNLKPGGNWEEGVNILFQTEDEKAIAEEFGMDLSDFKSKLEKVKSQLLEVRNRRIYPGKDDKILSGWNGLMSVGLIQSYYATGQKSMLDLAIGNLEFLQEKLVIDGVLHRAYKNGSAHTPGFLEDYAAVIRASMMAFEANGDARWLDFARSLTDFCMAEFYDESDGFFYFNNPKAEKLIANKKELFDNVIPASNSIMARNLHRLSLFTYEEKYSEIASKMLGGMKELILREPGFLCNWANLFLEKLVPTAEIAIVGNGASDKAKEFQQSYSPNMILAYSESLTENAAILSDKTPDPQGNALIYVCFDHACRKPVGTYDEAISQLPYLA</sequence>
<dbReference type="InterPro" id="IPR008928">
    <property type="entry name" value="6-hairpin_glycosidase_sf"/>
</dbReference>
<dbReference type="GO" id="GO:0005975">
    <property type="term" value="P:carbohydrate metabolic process"/>
    <property type="evidence" value="ECO:0007669"/>
    <property type="project" value="InterPro"/>
</dbReference>
<dbReference type="CDD" id="cd02955">
    <property type="entry name" value="SSP411"/>
    <property type="match status" value="1"/>
</dbReference>
<accession>A0A1I0XKW8</accession>